<protein>
    <submittedName>
        <fullName evidence="1">Uncharacterized protein</fullName>
    </submittedName>
</protein>
<keyword evidence="2" id="KW-1185">Reference proteome</keyword>
<dbReference type="AlphaFoldDB" id="A0A5M4AYY2"/>
<gene>
    <name evidence="1" type="ORF">PbJCM13498_18470</name>
</gene>
<proteinExistence type="predicted"/>
<accession>A0A5M4AYY2</accession>
<dbReference type="Proteomes" id="UP000391834">
    <property type="component" value="Unassembled WGS sequence"/>
</dbReference>
<organism evidence="1 2">
    <name type="scientific">Prolixibacter bellariivorans</name>
    <dbReference type="NCBI Taxonomy" id="314319"/>
    <lineage>
        <taxon>Bacteria</taxon>
        <taxon>Pseudomonadati</taxon>
        <taxon>Bacteroidota</taxon>
        <taxon>Bacteroidia</taxon>
        <taxon>Marinilabiliales</taxon>
        <taxon>Prolixibacteraceae</taxon>
        <taxon>Prolixibacter</taxon>
    </lineage>
</organism>
<reference evidence="1 2" key="1">
    <citation type="submission" date="2019-10" db="EMBL/GenBank/DDBJ databases">
        <title>Prolixibacter strains distinguished by the presence of nitrate reductase genes were adept at nitrate-dependent anaerobic corrosion of metallic iron and carbon steel.</title>
        <authorList>
            <person name="Iino T."/>
            <person name="Shono N."/>
            <person name="Ito K."/>
            <person name="Nakamura R."/>
            <person name="Sueoka K."/>
            <person name="Harayama S."/>
            <person name="Ohkuma M."/>
        </authorList>
    </citation>
    <scope>NUCLEOTIDE SEQUENCE [LARGE SCALE GENOMIC DNA]</scope>
    <source>
        <strain evidence="1 2">JCM 13498</strain>
    </source>
</reference>
<comment type="caution">
    <text evidence="1">The sequence shown here is derived from an EMBL/GenBank/DDBJ whole genome shotgun (WGS) entry which is preliminary data.</text>
</comment>
<evidence type="ECO:0000313" key="1">
    <source>
        <dbReference type="EMBL" id="GET32984.1"/>
    </source>
</evidence>
<name>A0A5M4AYY2_9BACT</name>
<evidence type="ECO:0000313" key="2">
    <source>
        <dbReference type="Proteomes" id="UP000391834"/>
    </source>
</evidence>
<sequence>MTAYLLDKVSFFIIRKNKNDESAYKQYDLALVVAPQLFTTVKRVSLVCSNAEESGLSNHGKPLSFYTRN</sequence>
<dbReference type="EMBL" id="BLAX01000001">
    <property type="protein sequence ID" value="GET32984.1"/>
    <property type="molecule type" value="Genomic_DNA"/>
</dbReference>